<feature type="compositionally biased region" description="Basic and acidic residues" evidence="1">
    <location>
        <begin position="44"/>
        <end position="60"/>
    </location>
</feature>
<gene>
    <name evidence="2" type="primary">Trir-L</name>
    <name evidence="2" type="ORF">Hamer_G018778</name>
</gene>
<dbReference type="Proteomes" id="UP000747542">
    <property type="component" value="Unassembled WGS sequence"/>
</dbReference>
<dbReference type="AlphaFoldDB" id="A0A8J5JIC7"/>
<protein>
    <submittedName>
        <fullName evidence="2">Telomerase RNA component interacting Rnase-like</fullName>
    </submittedName>
</protein>
<feature type="region of interest" description="Disordered" evidence="1">
    <location>
        <begin position="1"/>
        <end position="111"/>
    </location>
</feature>
<evidence type="ECO:0000313" key="2">
    <source>
        <dbReference type="EMBL" id="KAG7157711.1"/>
    </source>
</evidence>
<feature type="compositionally biased region" description="Basic and acidic residues" evidence="1">
    <location>
        <begin position="146"/>
        <end position="159"/>
    </location>
</feature>
<evidence type="ECO:0000313" key="3">
    <source>
        <dbReference type="Proteomes" id="UP000747542"/>
    </source>
</evidence>
<dbReference type="EMBL" id="JAHLQT010036987">
    <property type="protein sequence ID" value="KAG7157711.1"/>
    <property type="molecule type" value="Genomic_DNA"/>
</dbReference>
<dbReference type="InterPro" id="IPR038838">
    <property type="entry name" value="TRIR"/>
</dbReference>
<feature type="non-terminal residue" evidence="2">
    <location>
        <position position="188"/>
    </location>
</feature>
<dbReference type="PANTHER" id="PTHR34753">
    <property type="entry name" value="TELOMERASE RNA COMPONENT INTERACTING RNASE"/>
    <property type="match status" value="1"/>
</dbReference>
<keyword evidence="3" id="KW-1185">Reference proteome</keyword>
<feature type="region of interest" description="Disordered" evidence="1">
    <location>
        <begin position="139"/>
        <end position="162"/>
    </location>
</feature>
<sequence length="188" mass="21181">AVNMADVGSQHYSSSDSREDSNSQDATKQQSPNIFRNDGSFMEMFKKLQEDQKKREDDGKGGVTSRSSPTPEVERSQSKDHKKTTLSFGDGQLKLPRIKSRSPWTGESYGARWAQSNGGELVSPQVGKRRGGRILATGMVKKQRKEAKTEKQQSDDGKTDAWSQYMSEVRKYKEQSCEEEGKRRPLVK</sequence>
<name>A0A8J5JIC7_HOMAM</name>
<proteinExistence type="predicted"/>
<comment type="caution">
    <text evidence="2">The sequence shown here is derived from an EMBL/GenBank/DDBJ whole genome shotgun (WGS) entry which is preliminary data.</text>
</comment>
<reference evidence="2" key="1">
    <citation type="journal article" date="2021" name="Sci. Adv.">
        <title>The American lobster genome reveals insights on longevity, neural, and immune adaptations.</title>
        <authorList>
            <person name="Polinski J.M."/>
            <person name="Zimin A.V."/>
            <person name="Clark K.F."/>
            <person name="Kohn A.B."/>
            <person name="Sadowski N."/>
            <person name="Timp W."/>
            <person name="Ptitsyn A."/>
            <person name="Khanna P."/>
            <person name="Romanova D.Y."/>
            <person name="Williams P."/>
            <person name="Greenwood S.J."/>
            <person name="Moroz L.L."/>
            <person name="Walt D.R."/>
            <person name="Bodnar A.G."/>
        </authorList>
    </citation>
    <scope>NUCLEOTIDE SEQUENCE</scope>
    <source>
        <strain evidence="2">GMGI-L3</strain>
    </source>
</reference>
<dbReference type="GO" id="GO:0008408">
    <property type="term" value="F:3'-5' exonuclease activity"/>
    <property type="evidence" value="ECO:0007669"/>
    <property type="project" value="InterPro"/>
</dbReference>
<accession>A0A8J5JIC7</accession>
<organism evidence="2 3">
    <name type="scientific">Homarus americanus</name>
    <name type="common">American lobster</name>
    <dbReference type="NCBI Taxonomy" id="6706"/>
    <lineage>
        <taxon>Eukaryota</taxon>
        <taxon>Metazoa</taxon>
        <taxon>Ecdysozoa</taxon>
        <taxon>Arthropoda</taxon>
        <taxon>Crustacea</taxon>
        <taxon>Multicrustacea</taxon>
        <taxon>Malacostraca</taxon>
        <taxon>Eumalacostraca</taxon>
        <taxon>Eucarida</taxon>
        <taxon>Decapoda</taxon>
        <taxon>Pleocyemata</taxon>
        <taxon>Astacidea</taxon>
        <taxon>Nephropoidea</taxon>
        <taxon>Nephropidae</taxon>
        <taxon>Homarus</taxon>
    </lineage>
</organism>
<dbReference type="PANTHER" id="PTHR34753:SF1">
    <property type="entry name" value="TELOMERASE RNA COMPONENT INTERACTING RNASE"/>
    <property type="match status" value="1"/>
</dbReference>
<evidence type="ECO:0000256" key="1">
    <source>
        <dbReference type="SAM" id="MobiDB-lite"/>
    </source>
</evidence>
<dbReference type="GO" id="GO:0008409">
    <property type="term" value="F:5'-3' exonuclease activity"/>
    <property type="evidence" value="ECO:0007669"/>
    <property type="project" value="InterPro"/>
</dbReference>